<accession>A0A6A6NLT2</accession>
<reference evidence="2" key="1">
    <citation type="journal article" date="2020" name="Stud. Mycol.">
        <title>101 Dothideomycetes genomes: a test case for predicting lifestyles and emergence of pathogens.</title>
        <authorList>
            <person name="Haridas S."/>
            <person name="Albert R."/>
            <person name="Binder M."/>
            <person name="Bloem J."/>
            <person name="Labutti K."/>
            <person name="Salamov A."/>
            <person name="Andreopoulos B."/>
            <person name="Baker S."/>
            <person name="Barry K."/>
            <person name="Bills G."/>
            <person name="Bluhm B."/>
            <person name="Cannon C."/>
            <person name="Castanera R."/>
            <person name="Culley D."/>
            <person name="Daum C."/>
            <person name="Ezra D."/>
            <person name="Gonzalez J."/>
            <person name="Henrissat B."/>
            <person name="Kuo A."/>
            <person name="Liang C."/>
            <person name="Lipzen A."/>
            <person name="Lutzoni F."/>
            <person name="Magnuson J."/>
            <person name="Mondo S."/>
            <person name="Nolan M."/>
            <person name="Ohm R."/>
            <person name="Pangilinan J."/>
            <person name="Park H.-J."/>
            <person name="Ramirez L."/>
            <person name="Alfaro M."/>
            <person name="Sun H."/>
            <person name="Tritt A."/>
            <person name="Yoshinaga Y."/>
            <person name="Zwiers L.-H."/>
            <person name="Turgeon B."/>
            <person name="Goodwin S."/>
            <person name="Spatafora J."/>
            <person name="Crous P."/>
            <person name="Grigoriev I."/>
        </authorList>
    </citation>
    <scope>NUCLEOTIDE SEQUENCE</scope>
    <source>
        <strain evidence="2">ATCC 16933</strain>
    </source>
</reference>
<sequence length="156" mass="17304">MLDPLLVPSPDSGPDSGPPTPCSSHYNISNFKHIRFSGTYSIERQAHIRKWRCAVRLRSPSFNLYPRRDLDPLSAHNYALPPSGKSSVQLLSLRHSPGSSFTTPSVSFPSMLEPFLPLASLSSFLLCLQAPTSRLASHRPMRAFVRTSCLRDASPR</sequence>
<protein>
    <submittedName>
        <fullName evidence="2">Uncharacterized protein</fullName>
    </submittedName>
</protein>
<evidence type="ECO:0000313" key="3">
    <source>
        <dbReference type="Proteomes" id="UP000799766"/>
    </source>
</evidence>
<evidence type="ECO:0000256" key="1">
    <source>
        <dbReference type="SAM" id="MobiDB-lite"/>
    </source>
</evidence>
<gene>
    <name evidence="2" type="ORF">BDY21DRAFT_153980</name>
</gene>
<dbReference type="EMBL" id="MU001705">
    <property type="protein sequence ID" value="KAF2452646.1"/>
    <property type="molecule type" value="Genomic_DNA"/>
</dbReference>
<feature type="compositionally biased region" description="Low complexity" evidence="1">
    <location>
        <begin position="1"/>
        <end position="15"/>
    </location>
</feature>
<feature type="region of interest" description="Disordered" evidence="1">
    <location>
        <begin position="1"/>
        <end position="22"/>
    </location>
</feature>
<keyword evidence="3" id="KW-1185">Reference proteome</keyword>
<name>A0A6A6NLT2_9PEZI</name>
<dbReference type="Proteomes" id="UP000799766">
    <property type="component" value="Unassembled WGS sequence"/>
</dbReference>
<evidence type="ECO:0000313" key="2">
    <source>
        <dbReference type="EMBL" id="KAF2452646.1"/>
    </source>
</evidence>
<proteinExistence type="predicted"/>
<dbReference type="AlphaFoldDB" id="A0A6A6NLT2"/>
<organism evidence="2 3">
    <name type="scientific">Lineolata rhizophorae</name>
    <dbReference type="NCBI Taxonomy" id="578093"/>
    <lineage>
        <taxon>Eukaryota</taxon>
        <taxon>Fungi</taxon>
        <taxon>Dikarya</taxon>
        <taxon>Ascomycota</taxon>
        <taxon>Pezizomycotina</taxon>
        <taxon>Dothideomycetes</taxon>
        <taxon>Dothideomycetes incertae sedis</taxon>
        <taxon>Lineolatales</taxon>
        <taxon>Lineolataceae</taxon>
        <taxon>Lineolata</taxon>
    </lineage>
</organism>